<dbReference type="GO" id="GO:0016812">
    <property type="term" value="F:hydrolase activity, acting on carbon-nitrogen (but not peptide) bonds, in cyclic amides"/>
    <property type="evidence" value="ECO:0007669"/>
    <property type="project" value="TreeGrafter"/>
</dbReference>
<dbReference type="EMBL" id="PHIG01000037">
    <property type="protein sequence ID" value="PJK28960.1"/>
    <property type="molecule type" value="Genomic_DNA"/>
</dbReference>
<dbReference type="InterPro" id="IPR011059">
    <property type="entry name" value="Metal-dep_hydrolase_composite"/>
</dbReference>
<dbReference type="SUPFAM" id="SSF51338">
    <property type="entry name" value="Composite domain of metallo-dependent hydrolases"/>
    <property type="match status" value="1"/>
</dbReference>
<evidence type="ECO:0000313" key="2">
    <source>
        <dbReference type="EMBL" id="PJK28960.1"/>
    </source>
</evidence>
<dbReference type="OrthoDB" id="9766983at2"/>
<dbReference type="Proteomes" id="UP000229498">
    <property type="component" value="Unassembled WGS sequence"/>
</dbReference>
<dbReference type="SUPFAM" id="SSF51556">
    <property type="entry name" value="Metallo-dependent hydrolases"/>
    <property type="match status" value="1"/>
</dbReference>
<feature type="domain" description="Amidohydrolase 3" evidence="1">
    <location>
        <begin position="425"/>
        <end position="546"/>
    </location>
</feature>
<dbReference type="AlphaFoldDB" id="A0A2M9FZS5"/>
<name>A0A2M9FZS5_9PROT</name>
<dbReference type="RefSeq" id="WP_109794151.1">
    <property type="nucleotide sequence ID" value="NZ_PHIG01000037.1"/>
</dbReference>
<gene>
    <name evidence="2" type="ORF">CVT23_13635</name>
</gene>
<dbReference type="Pfam" id="PF07969">
    <property type="entry name" value="Amidohydro_3"/>
    <property type="match status" value="2"/>
</dbReference>
<reference evidence="2 3" key="1">
    <citation type="submission" date="2017-11" db="EMBL/GenBank/DDBJ databases">
        <title>Draft genome sequence of Rhizobiales bacterium SY3-13.</title>
        <authorList>
            <person name="Sun C."/>
        </authorList>
    </citation>
    <scope>NUCLEOTIDE SEQUENCE [LARGE SCALE GENOMIC DNA]</scope>
    <source>
        <strain evidence="2 3">SY3-13</strain>
    </source>
</reference>
<feature type="domain" description="Amidohydrolase 3" evidence="1">
    <location>
        <begin position="46"/>
        <end position="101"/>
    </location>
</feature>
<comment type="caution">
    <text evidence="2">The sequence shown here is derived from an EMBL/GenBank/DDBJ whole genome shotgun (WGS) entry which is preliminary data.</text>
</comment>
<evidence type="ECO:0000259" key="1">
    <source>
        <dbReference type="Pfam" id="PF07969"/>
    </source>
</evidence>
<dbReference type="PANTHER" id="PTHR11647">
    <property type="entry name" value="HYDRANTOINASE/DIHYDROPYRIMIDINASE FAMILY MEMBER"/>
    <property type="match status" value="1"/>
</dbReference>
<dbReference type="PANTHER" id="PTHR11647:SF1">
    <property type="entry name" value="COLLAPSIN RESPONSE MEDIATOR PROTEIN"/>
    <property type="match status" value="1"/>
</dbReference>
<dbReference type="GO" id="GO:0005829">
    <property type="term" value="C:cytosol"/>
    <property type="evidence" value="ECO:0007669"/>
    <property type="project" value="TreeGrafter"/>
</dbReference>
<dbReference type="Gene3D" id="3.20.20.140">
    <property type="entry name" value="Metal-dependent hydrolases"/>
    <property type="match status" value="2"/>
</dbReference>
<dbReference type="InterPro" id="IPR013108">
    <property type="entry name" value="Amidohydro_3"/>
</dbReference>
<sequence>MARFERVIKNGMVVDGTRAPRYRADIGINNGVIAEIGHIDAKDAAEVIDATGLIVAPGFVDLHTHYDAQVFWDPYCTLSGWHGITSAVIGNCGFGFAPVKPEMRERAMMSMTRVEAIPMESMKEGMPWDWVTFPEFLDSVERTPKAMNLLPYVPIGPLLIWVMGFERAKAGEMPTDEEHAEIVRLFNESLDAGGCGWSAQRMIPDGPASVQRDFDGTPMPTDVMHDETCRVLARVLRDRNEGFMQMLLVSGDNKRDHAFYEEMAEISGRPMIMNVVQAFDHRPEIHRRVLEWLKSCRERGIRVVGQGLTTDAGFTFTFENWNLFDDSEAWREATTGTLEERKQKLADPARRQAMKDQMPQTATGPLVDIVIVGPQLEKNKQWEDHTLALAGEKMGKHPVDVMLDMAVEEDLETEFFAAPPNGKLEYLKEIVDDPYVLFGVSDGGAHTKFLTAGRYPTETICKIVRDNGMITLEEAHWRLAALPAQLAGFTGRGTLTLGAPADIIAYDYENLKVLPDEIVHDLPGGEWRRIQRASGYRYVLVNGEVTIKDDQQTETYSGRLLRHGGGEQQMAVAAE</sequence>
<evidence type="ECO:0000313" key="3">
    <source>
        <dbReference type="Proteomes" id="UP000229498"/>
    </source>
</evidence>
<keyword evidence="3" id="KW-1185">Reference proteome</keyword>
<proteinExistence type="predicted"/>
<accession>A0A2M9FZS5</accession>
<dbReference type="InterPro" id="IPR050378">
    <property type="entry name" value="Metallo-dep_Hydrolases_sf"/>
</dbReference>
<protein>
    <submittedName>
        <fullName evidence="2">Aminoacylase</fullName>
    </submittedName>
</protein>
<organism evidence="2 3">
    <name type="scientific">Minwuia thermotolerans</name>
    <dbReference type="NCBI Taxonomy" id="2056226"/>
    <lineage>
        <taxon>Bacteria</taxon>
        <taxon>Pseudomonadati</taxon>
        <taxon>Pseudomonadota</taxon>
        <taxon>Alphaproteobacteria</taxon>
        <taxon>Minwuiales</taxon>
        <taxon>Minwuiaceae</taxon>
        <taxon>Minwuia</taxon>
    </lineage>
</organism>
<dbReference type="InterPro" id="IPR032466">
    <property type="entry name" value="Metal_Hydrolase"/>
</dbReference>